<sequence length="166" mass="19076">MLKFGGKIAPMEGALKKHLFHFHGGVVSFNCKQATKHHIRTPSIHLMSSTGITENMSSSVHLKRFKTRSEQRDAVKVCAVRRRRIYHNSETYVLLEPGEDEKFVSEEELRAKLKGWLENWPAKNLPPDLARFESIDDAVSYLVRSVCELEIHGDVGSVQWYEVRLE</sequence>
<dbReference type="InterPro" id="IPR038150">
    <property type="entry name" value="CRR7-like_sf"/>
</dbReference>
<name>A0A314Z7H4_PRUYE</name>
<dbReference type="FunFam" id="3.90.940.40:FF:000001">
    <property type="entry name" value="Protein CHLORORESPIRATORY REDUCTION 7 chloroplastic"/>
    <property type="match status" value="1"/>
</dbReference>
<evidence type="ECO:0000313" key="1">
    <source>
        <dbReference type="EMBL" id="PQQ13394.1"/>
    </source>
</evidence>
<evidence type="ECO:0000313" key="2">
    <source>
        <dbReference type="Proteomes" id="UP000250321"/>
    </source>
</evidence>
<comment type="caution">
    <text evidence="1">The sequence shown here is derived from an EMBL/GenBank/DDBJ whole genome shotgun (WGS) entry which is preliminary data.</text>
</comment>
<dbReference type="AlphaFoldDB" id="A0A314Z7H4"/>
<dbReference type="GO" id="GO:0009570">
    <property type="term" value="C:chloroplast stroma"/>
    <property type="evidence" value="ECO:0007669"/>
    <property type="project" value="TreeGrafter"/>
</dbReference>
<gene>
    <name evidence="1" type="ORF">Pyn_31982</name>
</gene>
<reference evidence="1 2" key="1">
    <citation type="submission" date="2018-02" db="EMBL/GenBank/DDBJ databases">
        <title>Draft genome of wild Prunus yedoensis var. nudiflora.</title>
        <authorList>
            <person name="Baek S."/>
            <person name="Kim J.-H."/>
            <person name="Choi K."/>
            <person name="Kim G.-B."/>
            <person name="Cho A."/>
            <person name="Jang H."/>
            <person name="Shin C.-H."/>
            <person name="Yu H.-J."/>
            <person name="Mun J.-H."/>
        </authorList>
    </citation>
    <scope>NUCLEOTIDE SEQUENCE [LARGE SCALE GENOMIC DNA]</scope>
    <source>
        <strain evidence="2">cv. Jeju island</strain>
        <tissue evidence="1">Leaf</tissue>
    </source>
</reference>
<protein>
    <submittedName>
        <fullName evidence="1">Protein CHLORORESPIRATORY REDUCTION 7 chloroplastic</fullName>
    </submittedName>
</protein>
<dbReference type="OrthoDB" id="1879114at2759"/>
<keyword evidence="2" id="KW-1185">Reference proteome</keyword>
<dbReference type="PANTHER" id="PTHR36803:SF1">
    <property type="entry name" value="PROTEIN CHLORORESPIRATORY REDUCTION 7, CHLOROPLASTIC"/>
    <property type="match status" value="1"/>
</dbReference>
<dbReference type="Proteomes" id="UP000250321">
    <property type="component" value="Unassembled WGS sequence"/>
</dbReference>
<organism evidence="1 2">
    <name type="scientific">Prunus yedoensis var. nudiflora</name>
    <dbReference type="NCBI Taxonomy" id="2094558"/>
    <lineage>
        <taxon>Eukaryota</taxon>
        <taxon>Viridiplantae</taxon>
        <taxon>Streptophyta</taxon>
        <taxon>Embryophyta</taxon>
        <taxon>Tracheophyta</taxon>
        <taxon>Spermatophyta</taxon>
        <taxon>Magnoliopsida</taxon>
        <taxon>eudicotyledons</taxon>
        <taxon>Gunneridae</taxon>
        <taxon>Pentapetalae</taxon>
        <taxon>rosids</taxon>
        <taxon>fabids</taxon>
        <taxon>Rosales</taxon>
        <taxon>Rosaceae</taxon>
        <taxon>Amygdaloideae</taxon>
        <taxon>Amygdaleae</taxon>
        <taxon>Prunus</taxon>
    </lineage>
</organism>
<dbReference type="Gene3D" id="3.90.940.40">
    <property type="entry name" value="Protein CHLORORESPIRATORY REDUCTION 7"/>
    <property type="match status" value="1"/>
</dbReference>
<dbReference type="InterPro" id="IPR021954">
    <property type="entry name" value="CRR7"/>
</dbReference>
<dbReference type="Pfam" id="PF12095">
    <property type="entry name" value="CRR7"/>
    <property type="match status" value="1"/>
</dbReference>
<dbReference type="PANTHER" id="PTHR36803">
    <property type="entry name" value="PROTEIN CHLORORESPIRATORY REDUCTION 7, CHLOROPLASTIC"/>
    <property type="match status" value="1"/>
</dbReference>
<proteinExistence type="predicted"/>
<dbReference type="STRING" id="2094558.A0A314Z7H4"/>
<dbReference type="EMBL" id="PJQY01000301">
    <property type="protein sequence ID" value="PQQ13394.1"/>
    <property type="molecule type" value="Genomic_DNA"/>
</dbReference>
<accession>A0A314Z7H4</accession>